<dbReference type="OrthoDB" id="1071848at2"/>
<dbReference type="PANTHER" id="PTHR45661">
    <property type="entry name" value="SURFACE ANTIGEN"/>
    <property type="match status" value="1"/>
</dbReference>
<dbReference type="Gene3D" id="2.60.40.10">
    <property type="entry name" value="Immunoglobulins"/>
    <property type="match status" value="1"/>
</dbReference>
<feature type="chain" id="PRO_5018295042" evidence="1">
    <location>
        <begin position="26"/>
        <end position="432"/>
    </location>
</feature>
<dbReference type="PANTHER" id="PTHR45661:SF3">
    <property type="entry name" value="IG-LIKE DOMAIN-CONTAINING PROTEIN"/>
    <property type="match status" value="1"/>
</dbReference>
<comment type="caution">
    <text evidence="2">The sequence shown here is derived from an EMBL/GenBank/DDBJ whole genome shotgun (WGS) entry which is preliminary data.</text>
</comment>
<evidence type="ECO:0000256" key="1">
    <source>
        <dbReference type="SAM" id="SignalP"/>
    </source>
</evidence>
<dbReference type="Proteomes" id="UP000278609">
    <property type="component" value="Unassembled WGS sequence"/>
</dbReference>
<accession>A0A3P1XBZ9</accession>
<dbReference type="SUPFAM" id="SSF52058">
    <property type="entry name" value="L domain-like"/>
    <property type="match status" value="1"/>
</dbReference>
<dbReference type="Pfam" id="PF13306">
    <property type="entry name" value="LRR_5"/>
    <property type="match status" value="2"/>
</dbReference>
<organism evidence="2 3">
    <name type="scientific">Tannerella forsythia</name>
    <name type="common">Bacteroides forsythus</name>
    <dbReference type="NCBI Taxonomy" id="28112"/>
    <lineage>
        <taxon>Bacteria</taxon>
        <taxon>Pseudomonadati</taxon>
        <taxon>Bacteroidota</taxon>
        <taxon>Bacteroidia</taxon>
        <taxon>Bacteroidales</taxon>
        <taxon>Tannerellaceae</taxon>
        <taxon>Tannerella</taxon>
    </lineage>
</organism>
<dbReference type="AlphaFoldDB" id="A0A3P1XBZ9"/>
<evidence type="ECO:0000313" key="2">
    <source>
        <dbReference type="EMBL" id="RRD55915.1"/>
    </source>
</evidence>
<feature type="signal peptide" evidence="1">
    <location>
        <begin position="1"/>
        <end position="25"/>
    </location>
</feature>
<dbReference type="InterPro" id="IPR013783">
    <property type="entry name" value="Ig-like_fold"/>
</dbReference>
<feature type="non-terminal residue" evidence="2">
    <location>
        <position position="432"/>
    </location>
</feature>
<dbReference type="EMBL" id="RQYS01000140">
    <property type="protein sequence ID" value="RRD55915.1"/>
    <property type="molecule type" value="Genomic_DNA"/>
</dbReference>
<reference evidence="2 3" key="1">
    <citation type="submission" date="2018-11" db="EMBL/GenBank/DDBJ databases">
        <title>Genomes From Bacteria Associated with the Canine Oral Cavity: a Test Case for Automated Genome-Based Taxonomic Assignment.</title>
        <authorList>
            <person name="Coil D.A."/>
            <person name="Jospin G."/>
            <person name="Darling A.E."/>
            <person name="Wallis C."/>
            <person name="Davis I.J."/>
            <person name="Harris S."/>
            <person name="Eisen J.A."/>
            <person name="Holcombe L.J."/>
            <person name="O'Flynn C."/>
        </authorList>
    </citation>
    <scope>NUCLEOTIDE SEQUENCE [LARGE SCALE GENOMIC DNA]</scope>
    <source>
        <strain evidence="2 3">OH2617_COT-023</strain>
    </source>
</reference>
<evidence type="ECO:0000313" key="3">
    <source>
        <dbReference type="Proteomes" id="UP000278609"/>
    </source>
</evidence>
<name>A0A3P1XBZ9_TANFO</name>
<dbReference type="InterPro" id="IPR026906">
    <property type="entry name" value="LRR_5"/>
</dbReference>
<dbReference type="InterPro" id="IPR036116">
    <property type="entry name" value="FN3_sf"/>
</dbReference>
<proteinExistence type="predicted"/>
<keyword evidence="1" id="KW-0732">Signal</keyword>
<sequence length="432" mass="45786">MKRIKQISIWLIALAGLMTALGAAAQTSGNTGPLHWNYHAGTQTLTITGTGAMPDYASSDNQPWKAFREQIKTVTIGNGVTAIGKYAFRECSQMQRIELPASVADIRYHAFSRCKALESIVIPAALSAIGSYAFFNCTALTAFEVDPGNAHYTAADGVLYNKAKTLLIYYPAGKAATSFSAPAGVTKIGEYAFERAANLQNITLPAGVKDIESQAFEYCTALQSIALPEGLTTIKKYAFWSCGALQSIAIPSAVISIGEYTFAGCAALQQVTVAWDTPLDVLDNTFNGVNTADVTLKVPKGKEAAYQAAPVWKNFKINSPPVPGGGGKLTVSNITGSGFTVNWEKATDSDTPQNMLIYKVYCKSGNHIIFQSSDLVATLTDKTSYTITGLGGSGGISINPALGYDVNVKVVDADGSSAWYKSENVKLAAATV</sequence>
<dbReference type="SUPFAM" id="SSF49265">
    <property type="entry name" value="Fibronectin type III"/>
    <property type="match status" value="1"/>
</dbReference>
<dbReference type="InterPro" id="IPR053139">
    <property type="entry name" value="Surface_bspA-like"/>
</dbReference>
<dbReference type="InterPro" id="IPR032675">
    <property type="entry name" value="LRR_dom_sf"/>
</dbReference>
<protein>
    <submittedName>
        <fullName evidence="2">Leucine-rich repeat domain-containing protein</fullName>
    </submittedName>
</protein>
<dbReference type="RefSeq" id="WP_148091606.1">
    <property type="nucleotide sequence ID" value="NZ_RQYS01000140.1"/>
</dbReference>
<gene>
    <name evidence="2" type="ORF">EII40_14120</name>
</gene>
<dbReference type="Gene3D" id="3.80.10.10">
    <property type="entry name" value="Ribonuclease Inhibitor"/>
    <property type="match status" value="1"/>
</dbReference>